<sequence>MAWTAPMTAVANTAFTAAQFNQHVRDNLLETAVAKATAAGQIFVSTGANALAARTVGSHSVNVAQSTTSSSYTDLSTVGPQVTVTTGTRAIVFFEAQIQNSLANAATRCAVEVSGASSIAASDSEDLYMDGLPASQQFRSAAFTTFTTLTPGSNTFTVKYKINSGTGTFTDRQMLVIPL</sequence>
<dbReference type="RefSeq" id="WP_378280353.1">
    <property type="nucleotide sequence ID" value="NZ_JBHSON010000004.1"/>
</dbReference>
<protein>
    <submittedName>
        <fullName evidence="1">Uncharacterized protein</fullName>
    </submittedName>
</protein>
<evidence type="ECO:0000313" key="1">
    <source>
        <dbReference type="EMBL" id="MFC5744840.1"/>
    </source>
</evidence>
<organism evidence="1 2">
    <name type="scientific">Actinomadura rugatobispora</name>
    <dbReference type="NCBI Taxonomy" id="1994"/>
    <lineage>
        <taxon>Bacteria</taxon>
        <taxon>Bacillati</taxon>
        <taxon>Actinomycetota</taxon>
        <taxon>Actinomycetes</taxon>
        <taxon>Streptosporangiales</taxon>
        <taxon>Thermomonosporaceae</taxon>
        <taxon>Actinomadura</taxon>
    </lineage>
</organism>
<name>A0ABW0ZV81_9ACTN</name>
<keyword evidence="2" id="KW-1185">Reference proteome</keyword>
<proteinExistence type="predicted"/>
<dbReference type="EMBL" id="JBHSON010000004">
    <property type="protein sequence ID" value="MFC5744840.1"/>
    <property type="molecule type" value="Genomic_DNA"/>
</dbReference>
<comment type="caution">
    <text evidence="1">The sequence shown here is derived from an EMBL/GenBank/DDBJ whole genome shotgun (WGS) entry which is preliminary data.</text>
</comment>
<evidence type="ECO:0000313" key="2">
    <source>
        <dbReference type="Proteomes" id="UP001596074"/>
    </source>
</evidence>
<gene>
    <name evidence="1" type="ORF">ACFPZN_04345</name>
</gene>
<dbReference type="Proteomes" id="UP001596074">
    <property type="component" value="Unassembled WGS sequence"/>
</dbReference>
<reference evidence="2" key="1">
    <citation type="journal article" date="2019" name="Int. J. Syst. Evol. Microbiol.">
        <title>The Global Catalogue of Microorganisms (GCM) 10K type strain sequencing project: providing services to taxonomists for standard genome sequencing and annotation.</title>
        <authorList>
            <consortium name="The Broad Institute Genomics Platform"/>
            <consortium name="The Broad Institute Genome Sequencing Center for Infectious Disease"/>
            <person name="Wu L."/>
            <person name="Ma J."/>
        </authorList>
    </citation>
    <scope>NUCLEOTIDE SEQUENCE [LARGE SCALE GENOMIC DNA]</scope>
    <source>
        <strain evidence="2">KCTC 42087</strain>
    </source>
</reference>
<accession>A0ABW0ZV81</accession>